<gene>
    <name evidence="6" type="ORF">ASPWEDRAFT_27234</name>
</gene>
<dbReference type="Pfam" id="PF00293">
    <property type="entry name" value="NUDIX"/>
    <property type="match status" value="1"/>
</dbReference>
<evidence type="ECO:0000256" key="4">
    <source>
        <dbReference type="ARBA" id="ARBA00022842"/>
    </source>
</evidence>
<keyword evidence="3" id="KW-0378">Hydrolase</keyword>
<feature type="domain" description="Nudix hydrolase" evidence="5">
    <location>
        <begin position="28"/>
        <end position="176"/>
    </location>
</feature>
<dbReference type="PROSITE" id="PS51462">
    <property type="entry name" value="NUDIX"/>
    <property type="match status" value="1"/>
</dbReference>
<proteinExistence type="predicted"/>
<evidence type="ECO:0000256" key="1">
    <source>
        <dbReference type="ARBA" id="ARBA00001946"/>
    </source>
</evidence>
<protein>
    <recommendedName>
        <fullName evidence="5">Nudix hydrolase domain-containing protein</fullName>
    </recommendedName>
</protein>
<keyword evidence="7" id="KW-1185">Reference proteome</keyword>
<dbReference type="PANTHER" id="PTHR42904">
    <property type="entry name" value="NUDIX HYDROLASE, NUDC SUBFAMILY"/>
    <property type="match status" value="1"/>
</dbReference>
<organism evidence="6 7">
    <name type="scientific">Aspergillus wentii DTO 134E9</name>
    <dbReference type="NCBI Taxonomy" id="1073089"/>
    <lineage>
        <taxon>Eukaryota</taxon>
        <taxon>Fungi</taxon>
        <taxon>Dikarya</taxon>
        <taxon>Ascomycota</taxon>
        <taxon>Pezizomycotina</taxon>
        <taxon>Eurotiomycetes</taxon>
        <taxon>Eurotiomycetidae</taxon>
        <taxon>Eurotiales</taxon>
        <taxon>Aspergillaceae</taxon>
        <taxon>Aspergillus</taxon>
        <taxon>Aspergillus subgen. Cremei</taxon>
    </lineage>
</organism>
<dbReference type="OrthoDB" id="276276at2759"/>
<dbReference type="VEuPathDB" id="FungiDB:ASPWEDRAFT_27234"/>
<dbReference type="GO" id="GO:0035529">
    <property type="term" value="F:NADH pyrophosphatase activity"/>
    <property type="evidence" value="ECO:0007669"/>
    <property type="project" value="TreeGrafter"/>
</dbReference>
<dbReference type="SUPFAM" id="SSF55811">
    <property type="entry name" value="Nudix"/>
    <property type="match status" value="1"/>
</dbReference>
<keyword evidence="2" id="KW-0479">Metal-binding</keyword>
<sequence>MTTYFTIPPHLSFFNIPRAEFAASRPEFADFVTNAYIFSTSPTSATPCKPRVLLIQRSLSDSYPGCWEGPGGLCETTDETLLAGVAREVLEETGLHVSRFVDLVSVEGWVKVRPEGVRRAVQYSFIVEVHESQASGWEDAVRLDPAEHEDFVWVTQEEVRDGMQQGKFMFIDREEGNLFAAMEIFERLSVKHG</sequence>
<evidence type="ECO:0000256" key="2">
    <source>
        <dbReference type="ARBA" id="ARBA00022723"/>
    </source>
</evidence>
<dbReference type="GeneID" id="63748821"/>
<dbReference type="STRING" id="1073089.A0A1L9RSE9"/>
<evidence type="ECO:0000313" key="7">
    <source>
        <dbReference type="Proteomes" id="UP000184383"/>
    </source>
</evidence>
<dbReference type="InterPro" id="IPR015797">
    <property type="entry name" value="NUDIX_hydrolase-like_dom_sf"/>
</dbReference>
<dbReference type="RefSeq" id="XP_040691582.1">
    <property type="nucleotide sequence ID" value="XM_040832973.1"/>
</dbReference>
<dbReference type="GO" id="GO:0046872">
    <property type="term" value="F:metal ion binding"/>
    <property type="evidence" value="ECO:0007669"/>
    <property type="project" value="UniProtKB-KW"/>
</dbReference>
<dbReference type="Proteomes" id="UP000184383">
    <property type="component" value="Unassembled WGS sequence"/>
</dbReference>
<name>A0A1L9RSE9_ASPWE</name>
<dbReference type="InterPro" id="IPR000086">
    <property type="entry name" value="NUDIX_hydrolase_dom"/>
</dbReference>
<dbReference type="GO" id="GO:0005777">
    <property type="term" value="C:peroxisome"/>
    <property type="evidence" value="ECO:0007669"/>
    <property type="project" value="TreeGrafter"/>
</dbReference>
<dbReference type="GO" id="GO:0006742">
    <property type="term" value="P:NADP+ catabolic process"/>
    <property type="evidence" value="ECO:0007669"/>
    <property type="project" value="TreeGrafter"/>
</dbReference>
<dbReference type="PANTHER" id="PTHR42904:SF1">
    <property type="entry name" value="NUCLEOSIDE DIPHOSPHATE-LINKED MOIETY X MOTIF 17"/>
    <property type="match status" value="1"/>
</dbReference>
<dbReference type="EMBL" id="KV878211">
    <property type="protein sequence ID" value="OJJ37906.1"/>
    <property type="molecule type" value="Genomic_DNA"/>
</dbReference>
<dbReference type="InterPro" id="IPR050241">
    <property type="entry name" value="NAD-cap_RNA_hydrolase_NudC"/>
</dbReference>
<dbReference type="AlphaFoldDB" id="A0A1L9RSE9"/>
<dbReference type="Gene3D" id="3.90.79.10">
    <property type="entry name" value="Nucleoside Triphosphate Pyrophosphohydrolase"/>
    <property type="match status" value="1"/>
</dbReference>
<dbReference type="GO" id="GO:0005829">
    <property type="term" value="C:cytosol"/>
    <property type="evidence" value="ECO:0007669"/>
    <property type="project" value="TreeGrafter"/>
</dbReference>
<evidence type="ECO:0000256" key="3">
    <source>
        <dbReference type="ARBA" id="ARBA00022801"/>
    </source>
</evidence>
<dbReference type="GO" id="GO:0019677">
    <property type="term" value="P:NAD+ catabolic process"/>
    <property type="evidence" value="ECO:0007669"/>
    <property type="project" value="TreeGrafter"/>
</dbReference>
<reference evidence="7" key="1">
    <citation type="journal article" date="2017" name="Genome Biol.">
        <title>Comparative genomics reveals high biological diversity and specific adaptations in the industrially and medically important fungal genus Aspergillus.</title>
        <authorList>
            <person name="de Vries R.P."/>
            <person name="Riley R."/>
            <person name="Wiebenga A."/>
            <person name="Aguilar-Osorio G."/>
            <person name="Amillis S."/>
            <person name="Uchima C.A."/>
            <person name="Anderluh G."/>
            <person name="Asadollahi M."/>
            <person name="Askin M."/>
            <person name="Barry K."/>
            <person name="Battaglia E."/>
            <person name="Bayram O."/>
            <person name="Benocci T."/>
            <person name="Braus-Stromeyer S.A."/>
            <person name="Caldana C."/>
            <person name="Canovas D."/>
            <person name="Cerqueira G.C."/>
            <person name="Chen F."/>
            <person name="Chen W."/>
            <person name="Choi C."/>
            <person name="Clum A."/>
            <person name="Dos Santos R.A."/>
            <person name="Damasio A.R."/>
            <person name="Diallinas G."/>
            <person name="Emri T."/>
            <person name="Fekete E."/>
            <person name="Flipphi M."/>
            <person name="Freyberg S."/>
            <person name="Gallo A."/>
            <person name="Gournas C."/>
            <person name="Habgood R."/>
            <person name="Hainaut M."/>
            <person name="Harispe M.L."/>
            <person name="Henrissat B."/>
            <person name="Hilden K.S."/>
            <person name="Hope R."/>
            <person name="Hossain A."/>
            <person name="Karabika E."/>
            <person name="Karaffa L."/>
            <person name="Karanyi Z."/>
            <person name="Krasevec N."/>
            <person name="Kuo A."/>
            <person name="Kusch H."/>
            <person name="LaButti K."/>
            <person name="Lagendijk E.L."/>
            <person name="Lapidus A."/>
            <person name="Levasseur A."/>
            <person name="Lindquist E."/>
            <person name="Lipzen A."/>
            <person name="Logrieco A.F."/>
            <person name="MacCabe A."/>
            <person name="Maekelae M.R."/>
            <person name="Malavazi I."/>
            <person name="Melin P."/>
            <person name="Meyer V."/>
            <person name="Mielnichuk N."/>
            <person name="Miskei M."/>
            <person name="Molnar A.P."/>
            <person name="Mule G."/>
            <person name="Ngan C.Y."/>
            <person name="Orejas M."/>
            <person name="Orosz E."/>
            <person name="Ouedraogo J.P."/>
            <person name="Overkamp K.M."/>
            <person name="Park H.-S."/>
            <person name="Perrone G."/>
            <person name="Piumi F."/>
            <person name="Punt P.J."/>
            <person name="Ram A.F."/>
            <person name="Ramon A."/>
            <person name="Rauscher S."/>
            <person name="Record E."/>
            <person name="Riano-Pachon D.M."/>
            <person name="Robert V."/>
            <person name="Roehrig J."/>
            <person name="Ruller R."/>
            <person name="Salamov A."/>
            <person name="Salih N.S."/>
            <person name="Samson R.A."/>
            <person name="Sandor E."/>
            <person name="Sanguinetti M."/>
            <person name="Schuetze T."/>
            <person name="Sepcic K."/>
            <person name="Shelest E."/>
            <person name="Sherlock G."/>
            <person name="Sophianopoulou V."/>
            <person name="Squina F.M."/>
            <person name="Sun H."/>
            <person name="Susca A."/>
            <person name="Todd R.B."/>
            <person name="Tsang A."/>
            <person name="Unkles S.E."/>
            <person name="van de Wiele N."/>
            <person name="van Rossen-Uffink D."/>
            <person name="Oliveira J.V."/>
            <person name="Vesth T.C."/>
            <person name="Visser J."/>
            <person name="Yu J.-H."/>
            <person name="Zhou M."/>
            <person name="Andersen M.R."/>
            <person name="Archer D.B."/>
            <person name="Baker S.E."/>
            <person name="Benoit I."/>
            <person name="Brakhage A.A."/>
            <person name="Braus G.H."/>
            <person name="Fischer R."/>
            <person name="Frisvad J.C."/>
            <person name="Goldman G.H."/>
            <person name="Houbraken J."/>
            <person name="Oakley B."/>
            <person name="Pocsi I."/>
            <person name="Scazzocchio C."/>
            <person name="Seiboth B."/>
            <person name="vanKuyk P.A."/>
            <person name="Wortman J."/>
            <person name="Dyer P.S."/>
            <person name="Grigoriev I.V."/>
        </authorList>
    </citation>
    <scope>NUCLEOTIDE SEQUENCE [LARGE SCALE GENOMIC DNA]</scope>
    <source>
        <strain evidence="7">DTO 134E9</strain>
    </source>
</reference>
<accession>A0A1L9RSE9</accession>
<evidence type="ECO:0000313" key="6">
    <source>
        <dbReference type="EMBL" id="OJJ37906.1"/>
    </source>
</evidence>
<evidence type="ECO:0000259" key="5">
    <source>
        <dbReference type="PROSITE" id="PS51462"/>
    </source>
</evidence>
<keyword evidence="4" id="KW-0460">Magnesium</keyword>
<comment type="cofactor">
    <cofactor evidence="1">
        <name>Mg(2+)</name>
        <dbReference type="ChEBI" id="CHEBI:18420"/>
    </cofactor>
</comment>